<dbReference type="RefSeq" id="WP_012227227.1">
    <property type="nucleotide sequence ID" value="NC_010125.1"/>
</dbReference>
<dbReference type="eggNOG" id="ENOG5030W6E">
    <property type="taxonomic scope" value="Bacteria"/>
</dbReference>
<dbReference type="HOGENOM" id="CLU_091004_0_0_5"/>
<keyword evidence="2" id="KW-1185">Reference proteome</keyword>
<reference evidence="1 2" key="1">
    <citation type="journal article" date="2009" name="BMC Genomics">
        <title>Complete genome sequence of the sugarcane nitrogen-fixing endophyte Gluconacetobacter diazotrophicus Pal5.</title>
        <authorList>
            <person name="Bertalan M."/>
            <person name="Albano R."/>
            <person name="Padua V."/>
            <person name="Rouws L."/>
            <person name="Rojas C."/>
            <person name="Hemerly A."/>
            <person name="Teixeira K."/>
            <person name="Schwab S."/>
            <person name="Araujo J."/>
            <person name="Oliveira A."/>
            <person name="Franca L."/>
            <person name="Magalhaes V."/>
            <person name="Alqueres S."/>
            <person name="Cardoso A."/>
            <person name="Almeida W."/>
            <person name="Loureiro M.M."/>
            <person name="Nogueira E."/>
            <person name="Cidade D."/>
            <person name="Oliveira D."/>
            <person name="Simao T."/>
            <person name="Macedo J."/>
            <person name="Valadao A."/>
            <person name="Dreschsel M."/>
            <person name="Freitas F."/>
            <person name="Vidal M."/>
            <person name="Guedes H."/>
            <person name="Rodrigues E."/>
            <person name="Meneses C."/>
            <person name="Brioso P."/>
            <person name="Pozzer L."/>
            <person name="Figueiredo D."/>
            <person name="Montano H."/>
            <person name="Junior J."/>
            <person name="Filho G."/>
            <person name="Flores V."/>
            <person name="Ferreira B."/>
            <person name="Branco A."/>
            <person name="Gonzalez P."/>
            <person name="Guillobel H."/>
            <person name="Lemos M."/>
            <person name="Seibel L."/>
            <person name="Macedo J."/>
            <person name="Alves-Ferreira M."/>
            <person name="Sachetto-Martins G."/>
            <person name="Coelho A."/>
            <person name="Santos E."/>
            <person name="Amaral G."/>
            <person name="Neves A."/>
            <person name="Pacheco A.B."/>
            <person name="Carvalho D."/>
            <person name="Lery L."/>
            <person name="Bisch P."/>
            <person name="Rossle S.C."/>
            <person name="Urmenyi T."/>
            <person name="Kruger W.V."/>
            <person name="Martins O."/>
            <person name="Baldani J.I."/>
            <person name="Ferreira P.C."/>
        </authorList>
    </citation>
    <scope>NUCLEOTIDE SEQUENCE [LARGE SCALE GENOMIC DNA]</scope>
    <source>
        <strain evidence="2">ATCC 49037 / DSM 5601 / CCUG 37298 / CIP 103539 / LMG 7603 / PAl5</strain>
    </source>
</reference>
<dbReference type="EMBL" id="AM889285">
    <property type="protein sequence ID" value="CAP56919.1"/>
    <property type="molecule type" value="Genomic_DNA"/>
</dbReference>
<proteinExistence type="predicted"/>
<organism evidence="1 2">
    <name type="scientific">Gluconacetobacter diazotrophicus (strain ATCC 49037 / DSM 5601 / CCUG 37298 / CIP 103539 / LMG 7603 / PAl5)</name>
    <dbReference type="NCBI Taxonomy" id="272568"/>
    <lineage>
        <taxon>Bacteria</taxon>
        <taxon>Pseudomonadati</taxon>
        <taxon>Pseudomonadota</taxon>
        <taxon>Alphaproteobacteria</taxon>
        <taxon>Acetobacterales</taxon>
        <taxon>Acetobacteraceae</taxon>
        <taxon>Gluconacetobacter</taxon>
    </lineage>
</organism>
<protein>
    <submittedName>
        <fullName evidence="1">Uncharacterized protein</fullName>
    </submittedName>
</protein>
<evidence type="ECO:0000313" key="1">
    <source>
        <dbReference type="EMBL" id="CAP56919.1"/>
    </source>
</evidence>
<dbReference type="OrthoDB" id="4732009at2"/>
<gene>
    <name evidence="1" type="ordered locus">GDI2976</name>
</gene>
<sequence>MSEPVFPALSDDCLARIAGDMDRQGFGVAVDCISVDHLASLRLFVERKVADAGGEYVALTGLDGVRDTLLGMLASSPEFMQAVRTIYRKGVGEPAPDKPFYQVLRCLSGRIGERHAYLFHYDSYVVTALVPIIMPSTGRAGDLIMFPNTRTIRKTYLRNLVDKVLLDNILTQMALKRIATSRTRRPTLVRMRPGNVYFFWGYRSVHANEPCDHDQIRATALFHYVNPHAGSRIRRVTTREAPAA</sequence>
<evidence type="ECO:0000313" key="2">
    <source>
        <dbReference type="Proteomes" id="UP000001176"/>
    </source>
</evidence>
<name>A9HRI5_GLUDA</name>
<dbReference type="Proteomes" id="UP000001176">
    <property type="component" value="Chromosome"/>
</dbReference>
<dbReference type="KEGG" id="gdj:Gdia_3374"/>
<dbReference type="KEGG" id="gdi:GDI2976"/>
<accession>A9HRI5</accession>
<dbReference type="AlphaFoldDB" id="A9HRI5"/>